<feature type="compositionally biased region" description="Polar residues" evidence="1">
    <location>
        <begin position="7"/>
        <end position="16"/>
    </location>
</feature>
<sequence length="118" mass="13929">MSPENDPFNNKRTTSRWPLRRGRKRLPTVRLGGRTPRRGFSLARLCRRVKLRWLKVKYLCILKKLKKYYDSFVRDMLEGSIAMESFHHRMALEASFAIPVMGLSFNPTTHAPNRPVYH</sequence>
<accession>A0A2Z7BTF7</accession>
<feature type="region of interest" description="Disordered" evidence="1">
    <location>
        <begin position="1"/>
        <end position="25"/>
    </location>
</feature>
<proteinExistence type="predicted"/>
<evidence type="ECO:0000256" key="1">
    <source>
        <dbReference type="SAM" id="MobiDB-lite"/>
    </source>
</evidence>
<dbReference type="OrthoDB" id="1937329at2759"/>
<gene>
    <name evidence="2" type="ORF">F511_28621</name>
</gene>
<evidence type="ECO:0000313" key="3">
    <source>
        <dbReference type="Proteomes" id="UP000250235"/>
    </source>
</evidence>
<dbReference type="EMBL" id="KV002513">
    <property type="protein sequence ID" value="KZV37699.1"/>
    <property type="molecule type" value="Genomic_DNA"/>
</dbReference>
<protein>
    <submittedName>
        <fullName evidence="2">Uncharacterized protein</fullName>
    </submittedName>
</protein>
<keyword evidence="3" id="KW-1185">Reference proteome</keyword>
<dbReference type="AlphaFoldDB" id="A0A2Z7BTF7"/>
<dbReference type="Proteomes" id="UP000250235">
    <property type="component" value="Unassembled WGS sequence"/>
</dbReference>
<evidence type="ECO:0000313" key="2">
    <source>
        <dbReference type="EMBL" id="KZV37699.1"/>
    </source>
</evidence>
<name>A0A2Z7BTF7_9LAMI</name>
<organism evidence="2 3">
    <name type="scientific">Dorcoceras hygrometricum</name>
    <dbReference type="NCBI Taxonomy" id="472368"/>
    <lineage>
        <taxon>Eukaryota</taxon>
        <taxon>Viridiplantae</taxon>
        <taxon>Streptophyta</taxon>
        <taxon>Embryophyta</taxon>
        <taxon>Tracheophyta</taxon>
        <taxon>Spermatophyta</taxon>
        <taxon>Magnoliopsida</taxon>
        <taxon>eudicotyledons</taxon>
        <taxon>Gunneridae</taxon>
        <taxon>Pentapetalae</taxon>
        <taxon>asterids</taxon>
        <taxon>lamiids</taxon>
        <taxon>Lamiales</taxon>
        <taxon>Gesneriaceae</taxon>
        <taxon>Didymocarpoideae</taxon>
        <taxon>Trichosporeae</taxon>
        <taxon>Loxocarpinae</taxon>
        <taxon>Dorcoceras</taxon>
    </lineage>
</organism>
<dbReference type="PANTHER" id="PTHR34788">
    <property type="entry name" value="F15I1.22"/>
    <property type="match status" value="1"/>
</dbReference>
<reference evidence="2 3" key="1">
    <citation type="journal article" date="2015" name="Proc. Natl. Acad. Sci. U.S.A.">
        <title>The resurrection genome of Boea hygrometrica: A blueprint for survival of dehydration.</title>
        <authorList>
            <person name="Xiao L."/>
            <person name="Yang G."/>
            <person name="Zhang L."/>
            <person name="Yang X."/>
            <person name="Zhao S."/>
            <person name="Ji Z."/>
            <person name="Zhou Q."/>
            <person name="Hu M."/>
            <person name="Wang Y."/>
            <person name="Chen M."/>
            <person name="Xu Y."/>
            <person name="Jin H."/>
            <person name="Xiao X."/>
            <person name="Hu G."/>
            <person name="Bao F."/>
            <person name="Hu Y."/>
            <person name="Wan P."/>
            <person name="Li L."/>
            <person name="Deng X."/>
            <person name="Kuang T."/>
            <person name="Xiang C."/>
            <person name="Zhu J.K."/>
            <person name="Oliver M.J."/>
            <person name="He Y."/>
        </authorList>
    </citation>
    <scope>NUCLEOTIDE SEQUENCE [LARGE SCALE GENOMIC DNA]</scope>
    <source>
        <strain evidence="3">cv. XS01</strain>
    </source>
</reference>
<dbReference type="PANTHER" id="PTHR34788:SF4">
    <property type="entry name" value="F15I1.22"/>
    <property type="match status" value="1"/>
</dbReference>